<reference evidence="1 2" key="1">
    <citation type="submission" date="2021-06" db="EMBL/GenBank/DDBJ databases">
        <title>Microbial metabolic specificity influences pelagic lipid remineralization.</title>
        <authorList>
            <person name="Behrendt L."/>
            <person name="Hunter J.E."/>
            <person name="Alcolombri U."/>
            <person name="Smriga S."/>
            <person name="Mincer T."/>
            <person name="Lowenstein D.P."/>
            <person name="Peaudecerf F.J."/>
            <person name="Fernandez V.I."/>
            <person name="Fredricks H."/>
            <person name="Almblad H."/>
            <person name="Harrison J.J."/>
            <person name="Stocker R."/>
            <person name="Van Mooy B.A.S."/>
        </authorList>
    </citation>
    <scope>NUCLEOTIDE SEQUENCE [LARGE SCALE GENOMIC DNA]</scope>
    <source>
        <strain evidence="1 2">HP15-B</strain>
    </source>
</reference>
<keyword evidence="2" id="KW-1185">Reference proteome</keyword>
<protein>
    <submittedName>
        <fullName evidence="1">Uncharacterized protein</fullName>
    </submittedName>
</protein>
<dbReference type="RefSeq" id="WP_169702198.1">
    <property type="nucleotide sequence ID" value="NZ_CP076686.1"/>
</dbReference>
<sequence length="242" mass="27349">MLGKASKTRGYGGYAAASCRRHLERAWELRERMPEVSVFLAITAEEEAATAIFHALRKRKYDHADKLKGWDHRYKAGVYPFLRLIGDVLSPPEGSLPLTLYFDEEDKAKADILRIRMPISVKDGLQFYLIPEPPLGLVSTGPDGKVRDYAKEVRSVASEKGIESIYKYIKGLANERNKMLYATDSSLPKVEDASAAYKRHSGAALLNLIIYLLIEPHKKQSLPQEALDAYLRILNRIEENET</sequence>
<evidence type="ECO:0000313" key="1">
    <source>
        <dbReference type="EMBL" id="QWV13795.1"/>
    </source>
</evidence>
<accession>A0ABX8IJL5</accession>
<evidence type="ECO:0000313" key="2">
    <source>
        <dbReference type="Proteomes" id="UP000683442"/>
    </source>
</evidence>
<dbReference type="Proteomes" id="UP000683442">
    <property type="component" value="Chromosome"/>
</dbReference>
<gene>
    <name evidence="1" type="ORF">KQ249_04005</name>
</gene>
<name>A0ABX8IJL5_9GAMM</name>
<organism evidence="1 2">
    <name type="scientific">Marinobacter adhaerens</name>
    <dbReference type="NCBI Taxonomy" id="1033846"/>
    <lineage>
        <taxon>Bacteria</taxon>
        <taxon>Pseudomonadati</taxon>
        <taxon>Pseudomonadota</taxon>
        <taxon>Gammaproteobacteria</taxon>
        <taxon>Pseudomonadales</taxon>
        <taxon>Marinobacteraceae</taxon>
        <taxon>Marinobacter</taxon>
    </lineage>
</organism>
<dbReference type="EMBL" id="CP076686">
    <property type="protein sequence ID" value="QWV13795.1"/>
    <property type="molecule type" value="Genomic_DNA"/>
</dbReference>
<proteinExistence type="predicted"/>
<dbReference type="GeneID" id="78558581"/>